<accession>A0A0V8I3L8</accession>
<proteinExistence type="predicted"/>
<dbReference type="AlphaFoldDB" id="A0A0V8I3L8"/>
<evidence type="ECO:0000313" key="2">
    <source>
        <dbReference type="EMBL" id="KSU69369.1"/>
    </source>
</evidence>
<comment type="caution">
    <text evidence="2">The sequence shown here is derived from an EMBL/GenBank/DDBJ whole genome shotgun (WGS) entry which is preliminary data.</text>
</comment>
<feature type="region of interest" description="Disordered" evidence="1">
    <location>
        <begin position="1"/>
        <end position="25"/>
    </location>
</feature>
<reference evidence="2 3" key="1">
    <citation type="journal article" date="2014" name="Arch. Microbiol.">
        <title>Arthrobacter enclensis sp. nov., isolated from sediment sample.</title>
        <authorList>
            <person name="Dastager S.G."/>
            <person name="Liu Q."/>
            <person name="Tang S.K."/>
            <person name="Krishnamurthi S."/>
            <person name="Lee J.C."/>
            <person name="Li W.J."/>
        </authorList>
    </citation>
    <scope>NUCLEOTIDE SEQUENCE [LARGE SCALE GENOMIC DNA]</scope>
    <source>
        <strain evidence="2 3">NIO-1008</strain>
    </source>
</reference>
<organism evidence="2 3">
    <name type="scientific">Pseudarthrobacter enclensis</name>
    <dbReference type="NCBI Taxonomy" id="993070"/>
    <lineage>
        <taxon>Bacteria</taxon>
        <taxon>Bacillati</taxon>
        <taxon>Actinomycetota</taxon>
        <taxon>Actinomycetes</taxon>
        <taxon>Micrococcales</taxon>
        <taxon>Micrococcaceae</taxon>
        <taxon>Pseudarthrobacter</taxon>
    </lineage>
</organism>
<dbReference type="EMBL" id="LNQM01000013">
    <property type="protein sequence ID" value="KSU69369.1"/>
    <property type="molecule type" value="Genomic_DNA"/>
</dbReference>
<dbReference type="OrthoDB" id="4950743at2"/>
<keyword evidence="3" id="KW-1185">Reference proteome</keyword>
<dbReference type="RefSeq" id="WP_058269747.1">
    <property type="nucleotide sequence ID" value="NZ_FMAZ01000012.1"/>
</dbReference>
<dbReference type="Proteomes" id="UP000053199">
    <property type="component" value="Unassembled WGS sequence"/>
</dbReference>
<evidence type="ECO:0000313" key="3">
    <source>
        <dbReference type="Proteomes" id="UP000053199"/>
    </source>
</evidence>
<protein>
    <submittedName>
        <fullName evidence="2">Uncharacterized protein</fullName>
    </submittedName>
</protein>
<sequence length="85" mass="9103">MENQLHAAGERAGRPQRKKVRRRAGVPAKHFVTHFSGLSDVPAADLELLASSLRSGLELDPGSPVQALHAAVGRELRRRADTASG</sequence>
<gene>
    <name evidence="2" type="ORF">AS031_19085</name>
</gene>
<evidence type="ECO:0000256" key="1">
    <source>
        <dbReference type="SAM" id="MobiDB-lite"/>
    </source>
</evidence>
<name>A0A0V8I3L8_9MICC</name>
<feature type="compositionally biased region" description="Basic residues" evidence="1">
    <location>
        <begin position="14"/>
        <end position="24"/>
    </location>
</feature>
<dbReference type="STRING" id="993070.AS031_19085"/>